<dbReference type="EMBL" id="DS022303">
    <property type="protein sequence ID" value="OAJ39808.1"/>
    <property type="molecule type" value="Genomic_DNA"/>
</dbReference>
<dbReference type="GO" id="GO:0003688">
    <property type="term" value="F:DNA replication origin binding"/>
    <property type="evidence" value="ECO:0007669"/>
    <property type="project" value="TreeGrafter"/>
</dbReference>
<reference evidence="8 9" key="2">
    <citation type="submission" date="2016-05" db="EMBL/GenBank/DDBJ databases">
        <title>Lineage-specific infection strategies underlie the spectrum of fungal disease in amphibians.</title>
        <authorList>
            <person name="Cuomo C.A."/>
            <person name="Farrer R.A."/>
            <person name="James T."/>
            <person name="Longcore J."/>
            <person name="Birren B."/>
        </authorList>
    </citation>
    <scope>NUCLEOTIDE SEQUENCE [LARGE SCALE GENOMIC DNA]</scope>
    <source>
        <strain evidence="8 9">JEL423</strain>
    </source>
</reference>
<feature type="domain" description="Origin recognition complex subunit 3 winged helix C-terminal" evidence="7">
    <location>
        <begin position="656"/>
        <end position="764"/>
    </location>
</feature>
<evidence type="ECO:0000313" key="8">
    <source>
        <dbReference type="EMBL" id="OAJ39808.1"/>
    </source>
</evidence>
<evidence type="ECO:0000259" key="6">
    <source>
        <dbReference type="Pfam" id="PF07034"/>
    </source>
</evidence>
<evidence type="ECO:0000259" key="7">
    <source>
        <dbReference type="Pfam" id="PF18137"/>
    </source>
</evidence>
<evidence type="ECO:0000256" key="3">
    <source>
        <dbReference type="ARBA" id="ARBA00022705"/>
    </source>
</evidence>
<dbReference type="VEuPathDB" id="FungiDB:BDEG_23623"/>
<evidence type="ECO:0000313" key="9">
    <source>
        <dbReference type="Proteomes" id="UP000077115"/>
    </source>
</evidence>
<dbReference type="InterPro" id="IPR020795">
    <property type="entry name" value="ORC3"/>
</dbReference>
<dbReference type="PANTHER" id="PTHR12748">
    <property type="entry name" value="ORIGIN RECOGNITION COMPLEX SUBUNIT 3"/>
    <property type="match status" value="1"/>
</dbReference>
<evidence type="ECO:0000256" key="1">
    <source>
        <dbReference type="ARBA" id="ARBA00004123"/>
    </source>
</evidence>
<dbReference type="InterPro" id="IPR045667">
    <property type="entry name" value="ORC3_N"/>
</dbReference>
<reference evidence="8 9" key="1">
    <citation type="submission" date="2006-10" db="EMBL/GenBank/DDBJ databases">
        <title>The Genome Sequence of Batrachochytrium dendrobatidis JEL423.</title>
        <authorList>
            <consortium name="The Broad Institute Genome Sequencing Platform"/>
            <person name="Birren B."/>
            <person name="Lander E."/>
            <person name="Galagan J."/>
            <person name="Cuomo C."/>
            <person name="Devon K."/>
            <person name="Jaffe D."/>
            <person name="Butler J."/>
            <person name="Alvarez P."/>
            <person name="Gnerre S."/>
            <person name="Grabherr M."/>
            <person name="Kleber M."/>
            <person name="Mauceli E."/>
            <person name="Brockman W."/>
            <person name="Young S."/>
            <person name="LaButti K."/>
            <person name="Sykes S."/>
            <person name="DeCaprio D."/>
            <person name="Crawford M."/>
            <person name="Koehrsen M."/>
            <person name="Engels R."/>
            <person name="Montgomery P."/>
            <person name="Pearson M."/>
            <person name="Howarth C."/>
            <person name="Larson L."/>
            <person name="White J."/>
            <person name="O'Leary S."/>
            <person name="Kodira C."/>
            <person name="Zeng Q."/>
            <person name="Yandava C."/>
            <person name="Alvarado L."/>
            <person name="Longcore J."/>
            <person name="James T."/>
        </authorList>
    </citation>
    <scope>NUCLEOTIDE SEQUENCE [LARGE SCALE GENOMIC DNA]</scope>
    <source>
        <strain evidence="8 9">JEL423</strain>
    </source>
</reference>
<keyword evidence="4" id="KW-0238">DNA-binding</keyword>
<organism evidence="8 9">
    <name type="scientific">Batrachochytrium dendrobatidis (strain JEL423)</name>
    <dbReference type="NCBI Taxonomy" id="403673"/>
    <lineage>
        <taxon>Eukaryota</taxon>
        <taxon>Fungi</taxon>
        <taxon>Fungi incertae sedis</taxon>
        <taxon>Chytridiomycota</taxon>
        <taxon>Chytridiomycota incertae sedis</taxon>
        <taxon>Chytridiomycetes</taxon>
        <taxon>Rhizophydiales</taxon>
        <taxon>Rhizophydiales incertae sedis</taxon>
        <taxon>Batrachochytrium</taxon>
    </lineage>
</organism>
<dbReference type="AlphaFoldDB" id="A0A177WI68"/>
<dbReference type="GO" id="GO:0005664">
    <property type="term" value="C:nuclear origin of replication recognition complex"/>
    <property type="evidence" value="ECO:0007669"/>
    <property type="project" value="InterPro"/>
</dbReference>
<dbReference type="STRING" id="403673.A0A177WI68"/>
<dbReference type="GO" id="GO:0005656">
    <property type="term" value="C:nuclear pre-replicative complex"/>
    <property type="evidence" value="ECO:0007669"/>
    <property type="project" value="TreeGrafter"/>
</dbReference>
<dbReference type="InterPro" id="IPR040855">
    <property type="entry name" value="ORC_WH_C"/>
</dbReference>
<evidence type="ECO:0000256" key="4">
    <source>
        <dbReference type="ARBA" id="ARBA00023125"/>
    </source>
</evidence>
<keyword evidence="5" id="KW-0539">Nucleus</keyword>
<comment type="similarity">
    <text evidence="2">Belongs to the ORC3 family.</text>
</comment>
<dbReference type="Pfam" id="PF18137">
    <property type="entry name" value="WHD_ORC"/>
    <property type="match status" value="1"/>
</dbReference>
<accession>A0A177WI68</accession>
<dbReference type="Proteomes" id="UP000077115">
    <property type="component" value="Unassembled WGS sequence"/>
</dbReference>
<dbReference type="GO" id="GO:0006270">
    <property type="term" value="P:DNA replication initiation"/>
    <property type="evidence" value="ECO:0007669"/>
    <property type="project" value="TreeGrafter"/>
</dbReference>
<gene>
    <name evidence="8" type="ORF">BDEG_23623</name>
</gene>
<dbReference type="CDD" id="cd20704">
    <property type="entry name" value="Orc3"/>
    <property type="match status" value="2"/>
</dbReference>
<evidence type="ECO:0000256" key="5">
    <source>
        <dbReference type="ARBA" id="ARBA00023242"/>
    </source>
</evidence>
<protein>
    <submittedName>
        <fullName evidence="8">Origin recognition complex (ORC) subunit 3</fullName>
    </submittedName>
</protein>
<evidence type="ECO:0000256" key="2">
    <source>
        <dbReference type="ARBA" id="ARBA00010977"/>
    </source>
</evidence>
<dbReference type="PANTHER" id="PTHR12748:SF0">
    <property type="entry name" value="ORIGIN RECOGNITION COMPLEX SUBUNIT 3"/>
    <property type="match status" value="1"/>
</dbReference>
<sequence length="767" mass="86519">MTVMIVAMNSNDQITAKPKIVSASIRLLMPVSQGLKPVKESRPSFTAHSSSEFCAFDGDEPPEAVTLRQKLYNNHWKLLENQIGIILAKSNDDLLNQIVDFVSDSSSSLSSSKFQEIPTAALLAGINPTDHLQLYSHLSQRIKQKGHAMSTLMAANATSLKVVVQCMIQDLCGLDADVENDIAPAGSGQNKKCATIPDFSIQRLSEWYHHQQMLSTSDKLSSKLVVFIPEFEAFDSELLSKLLAICRERINTLPFVFILEMLLQLTVSTKYYPKTTICSLRLESFQLHRSLDCINDLSNMLQIGSGSGFRLGRWPYQQLLDNYHLHNLSVSAFIRGIQYSVMAFYYGNPLSVFHSLLHGESPINTETVPDWISSMHYLRLRMLPSFKRYVDEISETHSELAYSLLTDDAVLLEHAMYLINQLIKYQKYVKIAIEMVTDFQASFESTYLKRPIRTLVKDMLHDNLMKTDLLKTMANVHKNQPLSKIKATLLRIKQIVLDSADMDSALLLGLSDRAKPMLNPKKSADNLKDTPSIIDNINMLLDQAIRFEGSDSDSETVDATPDEEETIYLIKDGLKRIHKQKELERRSKVSTKLKPLQQELVLRDDTIASWAVAATKCIWDALTGMLGIYTSMPLFELFYFDDQNKSLSKIFNAQPRAVVQTALAHPDTYMPCDRCLDPSQTISSSLNDTSIVYALYLECGRLINLYDWHTAFSSIVQSGSACSTPTTDPLEIQVRFIKAVADLQHLGFIKPTMRKTDHVVRLTWGSD</sequence>
<dbReference type="OrthoDB" id="10265211at2759"/>
<proteinExistence type="inferred from homology"/>
<keyword evidence="3" id="KW-0235">DNA replication</keyword>
<dbReference type="GO" id="GO:0031261">
    <property type="term" value="C:DNA replication preinitiation complex"/>
    <property type="evidence" value="ECO:0007669"/>
    <property type="project" value="TreeGrafter"/>
</dbReference>
<name>A0A177WI68_BATDL</name>
<feature type="domain" description="Origin recognition complex subunit 3 N-terminal" evidence="6">
    <location>
        <begin position="50"/>
        <end position="353"/>
    </location>
</feature>
<dbReference type="eggNOG" id="KOG2538">
    <property type="taxonomic scope" value="Eukaryota"/>
</dbReference>
<dbReference type="Pfam" id="PF07034">
    <property type="entry name" value="ORC3_N"/>
    <property type="match status" value="1"/>
</dbReference>
<comment type="subcellular location">
    <subcellularLocation>
        <location evidence="1">Nucleus</location>
    </subcellularLocation>
</comment>